<accession>A0A9N9B4S8</accession>
<evidence type="ECO:0000313" key="2">
    <source>
        <dbReference type="Proteomes" id="UP000789405"/>
    </source>
</evidence>
<protein>
    <submittedName>
        <fullName evidence="1">5496_t:CDS:1</fullName>
    </submittedName>
</protein>
<reference evidence="1" key="1">
    <citation type="submission" date="2021-06" db="EMBL/GenBank/DDBJ databases">
        <authorList>
            <person name="Kallberg Y."/>
            <person name="Tangrot J."/>
            <person name="Rosling A."/>
        </authorList>
    </citation>
    <scope>NUCLEOTIDE SEQUENCE</scope>
    <source>
        <strain evidence="1">MA453B</strain>
    </source>
</reference>
<dbReference type="AlphaFoldDB" id="A0A9N9B4S8"/>
<name>A0A9N9B4S8_9GLOM</name>
<sequence>MEKRAKVVNNDSVRRSMNHNQIHSKNTRNKMTQIKSGVIPVKYIGKRDRLKGKRVELACEKNIGKESISKVGDIRFMRYVNMSKGAEAVYKNSVKGKNGINLDDRAEIHHYNKVDKAYIIEKDRNCGNRTMLIDFDRKNRDLREDASNIKDDKKTISNKDEHKASECYLKCIESDDSNDSKKDNNIVTMTNLVKINRELAKASIRLGSNVNKISMDYIKKKRLAWKCMNKGAGAK</sequence>
<proteinExistence type="predicted"/>
<organism evidence="1 2">
    <name type="scientific">Dentiscutata erythropus</name>
    <dbReference type="NCBI Taxonomy" id="1348616"/>
    <lineage>
        <taxon>Eukaryota</taxon>
        <taxon>Fungi</taxon>
        <taxon>Fungi incertae sedis</taxon>
        <taxon>Mucoromycota</taxon>
        <taxon>Glomeromycotina</taxon>
        <taxon>Glomeromycetes</taxon>
        <taxon>Diversisporales</taxon>
        <taxon>Gigasporaceae</taxon>
        <taxon>Dentiscutata</taxon>
    </lineage>
</organism>
<gene>
    <name evidence="1" type="ORF">DERYTH_LOCUS5288</name>
</gene>
<dbReference type="EMBL" id="CAJVPY010002190">
    <property type="protein sequence ID" value="CAG8551507.1"/>
    <property type="molecule type" value="Genomic_DNA"/>
</dbReference>
<dbReference type="OrthoDB" id="2430780at2759"/>
<comment type="caution">
    <text evidence="1">The sequence shown here is derived from an EMBL/GenBank/DDBJ whole genome shotgun (WGS) entry which is preliminary data.</text>
</comment>
<evidence type="ECO:0000313" key="1">
    <source>
        <dbReference type="EMBL" id="CAG8551507.1"/>
    </source>
</evidence>
<dbReference type="Proteomes" id="UP000789405">
    <property type="component" value="Unassembled WGS sequence"/>
</dbReference>
<keyword evidence="2" id="KW-1185">Reference proteome</keyword>